<evidence type="ECO:0000256" key="5">
    <source>
        <dbReference type="ARBA" id="ARBA00022598"/>
    </source>
</evidence>
<evidence type="ECO:0000256" key="8">
    <source>
        <dbReference type="ARBA" id="ARBA00022840"/>
    </source>
</evidence>
<feature type="domain" description="Biotin carboxylation" evidence="15">
    <location>
        <begin position="1"/>
        <end position="445"/>
    </location>
</feature>
<evidence type="ECO:0000259" key="14">
    <source>
        <dbReference type="PROSITE" id="PS50975"/>
    </source>
</evidence>
<keyword evidence="5 13" id="KW-0436">Ligase</keyword>
<dbReference type="Proteomes" id="UP000473648">
    <property type="component" value="Unassembled WGS sequence"/>
</dbReference>
<dbReference type="InterPro" id="IPR005481">
    <property type="entry name" value="BC-like_N"/>
</dbReference>
<dbReference type="GO" id="GO:0005524">
    <property type="term" value="F:ATP binding"/>
    <property type="evidence" value="ECO:0007669"/>
    <property type="project" value="UniProtKB-UniRule"/>
</dbReference>
<dbReference type="InterPro" id="IPR005482">
    <property type="entry name" value="Biotin_COase_C"/>
</dbReference>
<evidence type="ECO:0000256" key="11">
    <source>
        <dbReference type="ARBA" id="ARBA00048600"/>
    </source>
</evidence>
<evidence type="ECO:0000313" key="17">
    <source>
        <dbReference type="Proteomes" id="UP000473648"/>
    </source>
</evidence>
<dbReference type="Pfam" id="PF02785">
    <property type="entry name" value="Biotin_carb_C"/>
    <property type="match status" value="1"/>
</dbReference>
<keyword evidence="13" id="KW-0276">Fatty acid metabolism</keyword>
<keyword evidence="13" id="KW-0444">Lipid biosynthesis</keyword>
<dbReference type="Pfam" id="PF00289">
    <property type="entry name" value="Biotin_carb_N"/>
    <property type="match status" value="1"/>
</dbReference>
<evidence type="ECO:0000256" key="12">
    <source>
        <dbReference type="PROSITE-ProRule" id="PRU00409"/>
    </source>
</evidence>
<evidence type="ECO:0000256" key="3">
    <source>
        <dbReference type="ARBA" id="ARBA00011750"/>
    </source>
</evidence>
<keyword evidence="7 12" id="KW-0547">Nucleotide-binding</keyword>
<comment type="subunit">
    <text evidence="3 13">Acetyl-CoA carboxylase is a heterohexamer of biotin carboxyl carrier protein, biotin carboxylase and the two subunits of carboxyl transferase in a 2:2 complex.</text>
</comment>
<evidence type="ECO:0000256" key="9">
    <source>
        <dbReference type="ARBA" id="ARBA00022842"/>
    </source>
</evidence>
<dbReference type="EC" id="6.3.4.14" evidence="4 13"/>
<dbReference type="AlphaFoldDB" id="A0A6L5GSX9"/>
<feature type="domain" description="ATP-grasp" evidence="14">
    <location>
        <begin position="120"/>
        <end position="316"/>
    </location>
</feature>
<reference evidence="16" key="1">
    <citation type="journal article" date="2020" name="Appl. Environ. Microbiol.">
        <title>Medium-Chain Fatty Acid Synthesis by 'Candidatus Weimeria bifida' gen. nov., sp. nov., and 'Candidatus Pseudoramibacter fermentans' sp. nov.</title>
        <authorList>
            <person name="Scarborough M.J."/>
            <person name="Myers K.S."/>
            <person name="Donohue T.J."/>
            <person name="Noguera D.R."/>
        </authorList>
    </citation>
    <scope>NUCLEOTIDE SEQUENCE</scope>
    <source>
        <strain evidence="16">EUB1.1</strain>
    </source>
</reference>
<comment type="function">
    <text evidence="1 13">This protein is a component of the acetyl coenzyme A carboxylase complex; first, biotin carboxylase catalyzes the carboxylation of the carrier protein and then the transcarboxylase transfers the carboxyl group to form malonyl-CoA.</text>
</comment>
<dbReference type="InterPro" id="IPR051602">
    <property type="entry name" value="ACC_Biotin_Carboxylase"/>
</dbReference>
<organism evidence="16 17">
    <name type="scientific">Candidatus Pseudoramibacter fermentans</name>
    <dbReference type="NCBI Taxonomy" id="2594427"/>
    <lineage>
        <taxon>Bacteria</taxon>
        <taxon>Bacillati</taxon>
        <taxon>Bacillota</taxon>
        <taxon>Clostridia</taxon>
        <taxon>Eubacteriales</taxon>
        <taxon>Eubacteriaceae</taxon>
        <taxon>Pseudoramibacter</taxon>
    </lineage>
</organism>
<name>A0A6L5GSX9_9FIRM</name>
<evidence type="ECO:0000256" key="2">
    <source>
        <dbReference type="ARBA" id="ARBA00004956"/>
    </source>
</evidence>
<dbReference type="PROSITE" id="PS50979">
    <property type="entry name" value="BC"/>
    <property type="match status" value="1"/>
</dbReference>
<keyword evidence="13" id="KW-0443">Lipid metabolism</keyword>
<dbReference type="SUPFAM" id="SSF56059">
    <property type="entry name" value="Glutathione synthetase ATP-binding domain-like"/>
    <property type="match status" value="1"/>
</dbReference>
<dbReference type="FunFam" id="3.30.1490.20:FF:000003">
    <property type="entry name" value="acetyl-CoA carboxylase isoform X1"/>
    <property type="match status" value="1"/>
</dbReference>
<keyword evidence="9" id="KW-0460">Magnesium</keyword>
<evidence type="ECO:0000256" key="7">
    <source>
        <dbReference type="ARBA" id="ARBA00022741"/>
    </source>
</evidence>
<dbReference type="InterPro" id="IPR004549">
    <property type="entry name" value="Acetyl_CoA_COase_biotin_COase"/>
</dbReference>
<dbReference type="PROSITE" id="PS00866">
    <property type="entry name" value="CPSASE_1"/>
    <property type="match status" value="1"/>
</dbReference>
<keyword evidence="17" id="KW-1185">Reference proteome</keyword>
<evidence type="ECO:0000256" key="1">
    <source>
        <dbReference type="ARBA" id="ARBA00003761"/>
    </source>
</evidence>
<dbReference type="UniPathway" id="UPA00655">
    <property type="reaction ID" value="UER00711"/>
</dbReference>
<comment type="catalytic activity">
    <reaction evidence="11 13">
        <text>N(6)-biotinyl-L-lysyl-[protein] + hydrogencarbonate + ATP = N(6)-carboxybiotinyl-L-lysyl-[protein] + ADP + phosphate + H(+)</text>
        <dbReference type="Rhea" id="RHEA:13501"/>
        <dbReference type="Rhea" id="RHEA-COMP:10505"/>
        <dbReference type="Rhea" id="RHEA-COMP:10506"/>
        <dbReference type="ChEBI" id="CHEBI:15378"/>
        <dbReference type="ChEBI" id="CHEBI:17544"/>
        <dbReference type="ChEBI" id="CHEBI:30616"/>
        <dbReference type="ChEBI" id="CHEBI:43474"/>
        <dbReference type="ChEBI" id="CHEBI:83144"/>
        <dbReference type="ChEBI" id="CHEBI:83145"/>
        <dbReference type="ChEBI" id="CHEBI:456216"/>
        <dbReference type="EC" id="6.3.4.14"/>
    </reaction>
</comment>
<comment type="caution">
    <text evidence="16">The sequence shown here is derived from an EMBL/GenBank/DDBJ whole genome shotgun (WGS) entry which is preliminary data.</text>
</comment>
<dbReference type="Pfam" id="PF02786">
    <property type="entry name" value="CPSase_L_D2"/>
    <property type="match status" value="1"/>
</dbReference>
<evidence type="ECO:0000256" key="6">
    <source>
        <dbReference type="ARBA" id="ARBA00022723"/>
    </source>
</evidence>
<keyword evidence="13" id="KW-0275">Fatty acid biosynthesis</keyword>
<proteinExistence type="predicted"/>
<keyword evidence="8 12" id="KW-0067">ATP-binding</keyword>
<dbReference type="InterPro" id="IPR011054">
    <property type="entry name" value="Rudment_hybrid_motif"/>
</dbReference>
<dbReference type="PROSITE" id="PS50975">
    <property type="entry name" value="ATP_GRASP"/>
    <property type="match status" value="1"/>
</dbReference>
<dbReference type="InterPro" id="IPR005479">
    <property type="entry name" value="CPAse_ATP-bd"/>
</dbReference>
<dbReference type="InterPro" id="IPR011764">
    <property type="entry name" value="Biotin_carboxylation_dom"/>
</dbReference>
<evidence type="ECO:0000259" key="15">
    <source>
        <dbReference type="PROSITE" id="PS50979"/>
    </source>
</evidence>
<dbReference type="Gene3D" id="3.30.470.20">
    <property type="entry name" value="ATP-grasp fold, B domain"/>
    <property type="match status" value="1"/>
</dbReference>
<keyword evidence="10 13" id="KW-0092">Biotin</keyword>
<dbReference type="EMBL" id="VOGB01000005">
    <property type="protein sequence ID" value="MQM73371.1"/>
    <property type="molecule type" value="Genomic_DNA"/>
</dbReference>
<accession>A0A6L5GSX9</accession>
<gene>
    <name evidence="16" type="primary">accC</name>
    <name evidence="16" type="ORF">FRC53_08185</name>
</gene>
<dbReference type="InterPro" id="IPR011761">
    <property type="entry name" value="ATP-grasp"/>
</dbReference>
<dbReference type="GO" id="GO:0006633">
    <property type="term" value="P:fatty acid biosynthetic process"/>
    <property type="evidence" value="ECO:0007669"/>
    <property type="project" value="UniProtKB-KW"/>
</dbReference>
<protein>
    <recommendedName>
        <fullName evidence="4 13">Biotin carboxylase</fullName>
        <ecNumber evidence="4 13">6.3.4.14</ecNumber>
    </recommendedName>
    <alternativeName>
        <fullName evidence="13">Acetyl-coenzyme A carboxylase biotin carboxylase subunit A</fullName>
    </alternativeName>
</protein>
<dbReference type="SMART" id="SM00878">
    <property type="entry name" value="Biotin_carb_C"/>
    <property type="match status" value="1"/>
</dbReference>
<dbReference type="SUPFAM" id="SSF51246">
    <property type="entry name" value="Rudiment single hybrid motif"/>
    <property type="match status" value="1"/>
</dbReference>
<dbReference type="NCBIfam" id="TIGR00514">
    <property type="entry name" value="accC"/>
    <property type="match status" value="1"/>
</dbReference>
<dbReference type="GO" id="GO:0046872">
    <property type="term" value="F:metal ion binding"/>
    <property type="evidence" value="ECO:0007669"/>
    <property type="project" value="UniProtKB-KW"/>
</dbReference>
<dbReference type="PANTHER" id="PTHR48095:SF2">
    <property type="entry name" value="BIOTIN CARBOXYLASE, CHLOROPLASTIC"/>
    <property type="match status" value="1"/>
</dbReference>
<evidence type="ECO:0000256" key="13">
    <source>
        <dbReference type="RuleBase" id="RU365063"/>
    </source>
</evidence>
<dbReference type="GO" id="GO:2001295">
    <property type="term" value="P:malonyl-CoA biosynthetic process"/>
    <property type="evidence" value="ECO:0007669"/>
    <property type="project" value="UniProtKB-UniPathway"/>
</dbReference>
<dbReference type="PANTHER" id="PTHR48095">
    <property type="entry name" value="PYRUVATE CARBOXYLASE SUBUNIT A"/>
    <property type="match status" value="1"/>
</dbReference>
<comment type="pathway">
    <text evidence="2 13">Lipid metabolism; malonyl-CoA biosynthesis; malonyl-CoA from acetyl-CoA: step 1/1.</text>
</comment>
<evidence type="ECO:0000256" key="10">
    <source>
        <dbReference type="ARBA" id="ARBA00023267"/>
    </source>
</evidence>
<evidence type="ECO:0000256" key="4">
    <source>
        <dbReference type="ARBA" id="ARBA00013263"/>
    </source>
</evidence>
<sequence>MFRRILIANRGEIAVRVIRACTEMGIESVAVYSTADKDSLHVQLATRAVCIGPPPAKDSYLNENAILQVAKSTRCEAIHPGYGFLSENADFADRCAEEGLVFIGPSGDAIRKMGDKAAARELMQANGVPVVPGSEGSVSLEEGQKIADAIGYPVLIKAAAGGGGRGMRNVDRPEDFAAKFAEAQSETVANFGDDHMYVEKLIQNPHHIEFQVMADTKGHVVHFGERECSIQRKHQKLIEESPSHLLTPEVREEMGAAAVKAAKAANYAGAGTIEFVMDDDLHYYFIEMNTRIQVEHPVTEQVCGVDLVREQIRVAAGLPLSYEQKDIHQKGWAIECRINAEDPMNGFRPSPGKTNFVHFPGGPGCRIDSLLYNGYTMSPFYDSLVVKIIASGNSRLEAIQRMRRMLEELVIDGYPTTAELCYLIMHHTAFVHGNYNTGFIESEYDTLLKWNRVGAGLDPIDIGDARLSENKGDRS</sequence>
<dbReference type="InterPro" id="IPR016185">
    <property type="entry name" value="PreATP-grasp_dom_sf"/>
</dbReference>
<dbReference type="NCBIfam" id="NF006367">
    <property type="entry name" value="PRK08591.1"/>
    <property type="match status" value="1"/>
</dbReference>
<dbReference type="GO" id="GO:0004075">
    <property type="term" value="F:biotin carboxylase activity"/>
    <property type="evidence" value="ECO:0007669"/>
    <property type="project" value="UniProtKB-EC"/>
</dbReference>
<dbReference type="FunFam" id="3.40.50.20:FF:000010">
    <property type="entry name" value="Propionyl-CoA carboxylase subunit alpha"/>
    <property type="match status" value="1"/>
</dbReference>
<evidence type="ECO:0000313" key="16">
    <source>
        <dbReference type="EMBL" id="MQM73371.1"/>
    </source>
</evidence>
<keyword evidence="6" id="KW-0479">Metal-binding</keyword>
<dbReference type="SUPFAM" id="SSF52440">
    <property type="entry name" value="PreATP-grasp domain"/>
    <property type="match status" value="1"/>
</dbReference>
<dbReference type="PROSITE" id="PS00867">
    <property type="entry name" value="CPSASE_2"/>
    <property type="match status" value="1"/>
</dbReference>